<dbReference type="GO" id="GO:0005506">
    <property type="term" value="F:iron ion binding"/>
    <property type="evidence" value="ECO:0007669"/>
    <property type="project" value="InterPro"/>
</dbReference>
<keyword evidence="2" id="KW-0408">Iron</keyword>
<dbReference type="InterPro" id="IPR017972">
    <property type="entry name" value="Cyt_P450_CS"/>
</dbReference>
<reference evidence="3 4" key="1">
    <citation type="submission" date="2020-08" db="EMBL/GenBank/DDBJ databases">
        <title>Genomic Encyclopedia of Type Strains, Phase IV (KMG-IV): sequencing the most valuable type-strain genomes for metagenomic binning, comparative biology and taxonomic classification.</title>
        <authorList>
            <person name="Goeker M."/>
        </authorList>
    </citation>
    <scope>NUCLEOTIDE SEQUENCE [LARGE SCALE GENOMIC DNA]</scope>
    <source>
        <strain evidence="3 4">DSM 27568</strain>
    </source>
</reference>
<protein>
    <submittedName>
        <fullName evidence="3">Cytochrome P450</fullName>
    </submittedName>
</protein>
<evidence type="ECO:0000313" key="4">
    <source>
        <dbReference type="Proteomes" id="UP000561459"/>
    </source>
</evidence>
<dbReference type="InterPro" id="IPR036396">
    <property type="entry name" value="Cyt_P450_sf"/>
</dbReference>
<dbReference type="GO" id="GO:0020037">
    <property type="term" value="F:heme binding"/>
    <property type="evidence" value="ECO:0007669"/>
    <property type="project" value="InterPro"/>
</dbReference>
<accession>A0A7W6BYS2</accession>
<dbReference type="AlphaFoldDB" id="A0A7W6BYS2"/>
<dbReference type="GO" id="GO:0016705">
    <property type="term" value="F:oxidoreductase activity, acting on paired donors, with incorporation or reduction of molecular oxygen"/>
    <property type="evidence" value="ECO:0007669"/>
    <property type="project" value="InterPro"/>
</dbReference>
<evidence type="ECO:0000256" key="1">
    <source>
        <dbReference type="ARBA" id="ARBA00010617"/>
    </source>
</evidence>
<dbReference type="Proteomes" id="UP000561459">
    <property type="component" value="Unassembled WGS sequence"/>
</dbReference>
<keyword evidence="2" id="KW-0349">Heme</keyword>
<dbReference type="InterPro" id="IPR002397">
    <property type="entry name" value="Cyt_P450_B"/>
</dbReference>
<evidence type="ECO:0000313" key="3">
    <source>
        <dbReference type="EMBL" id="MBB3940388.1"/>
    </source>
</evidence>
<keyword evidence="2" id="KW-0503">Monooxygenase</keyword>
<dbReference type="SUPFAM" id="SSF48264">
    <property type="entry name" value="Cytochrome P450"/>
    <property type="match status" value="1"/>
</dbReference>
<keyword evidence="4" id="KW-1185">Reference proteome</keyword>
<dbReference type="Gene3D" id="1.10.630.10">
    <property type="entry name" value="Cytochrome P450"/>
    <property type="match status" value="1"/>
</dbReference>
<dbReference type="PANTHER" id="PTHR46696">
    <property type="entry name" value="P450, PUTATIVE (EUROFUNG)-RELATED"/>
    <property type="match status" value="1"/>
</dbReference>
<organism evidence="3 4">
    <name type="scientific">Novosphingobium fluoreni</name>
    <dbReference type="NCBI Taxonomy" id="1391222"/>
    <lineage>
        <taxon>Bacteria</taxon>
        <taxon>Pseudomonadati</taxon>
        <taxon>Pseudomonadota</taxon>
        <taxon>Alphaproteobacteria</taxon>
        <taxon>Sphingomonadales</taxon>
        <taxon>Sphingomonadaceae</taxon>
        <taxon>Novosphingobium</taxon>
    </lineage>
</organism>
<dbReference type="PANTHER" id="PTHR46696:SF6">
    <property type="entry name" value="P450, PUTATIVE (EUROFUNG)-RELATED"/>
    <property type="match status" value="1"/>
</dbReference>
<gene>
    <name evidence="3" type="ORF">GGR39_002045</name>
</gene>
<dbReference type="GO" id="GO:0004497">
    <property type="term" value="F:monooxygenase activity"/>
    <property type="evidence" value="ECO:0007669"/>
    <property type="project" value="UniProtKB-KW"/>
</dbReference>
<dbReference type="Pfam" id="PF00067">
    <property type="entry name" value="p450"/>
    <property type="match status" value="1"/>
</dbReference>
<dbReference type="EMBL" id="JACIDY010000004">
    <property type="protein sequence ID" value="MBB3940388.1"/>
    <property type="molecule type" value="Genomic_DNA"/>
</dbReference>
<proteinExistence type="inferred from homology"/>
<comment type="caution">
    <text evidence="3">The sequence shown here is derived from an EMBL/GenBank/DDBJ whole genome shotgun (WGS) entry which is preliminary data.</text>
</comment>
<dbReference type="RefSeq" id="WP_183617005.1">
    <property type="nucleotide sequence ID" value="NZ_JACIDY010000004.1"/>
</dbReference>
<dbReference type="PROSITE" id="PS00086">
    <property type="entry name" value="CYTOCHROME_P450"/>
    <property type="match status" value="1"/>
</dbReference>
<dbReference type="PRINTS" id="PR00359">
    <property type="entry name" value="BP450"/>
</dbReference>
<keyword evidence="2" id="KW-0560">Oxidoreductase</keyword>
<keyword evidence="2" id="KW-0479">Metal-binding</keyword>
<dbReference type="InterPro" id="IPR001128">
    <property type="entry name" value="Cyt_P450"/>
</dbReference>
<comment type="similarity">
    <text evidence="1 2">Belongs to the cytochrome P450 family.</text>
</comment>
<sequence length="401" mass="45298">MQLSPEKASLPDNVPAELVVDLNVYKPEGGNQDLHGTWRRIQATSPDIMWCPYNGGHWLPTRFEDIDFIQRNHDPFSMRDVGMPSGLKPTRILPLEADPPEHLGFRMIINPFFTPKIVSGLDHFTRELAVELIREIKPRGRCEFMAEFAQKLPIAIFMRLADLPMDDAPELLRLAEQSTRGGAELQASSQMAMMAYITPFVEERRANPGSDLISAIVHAKVKGNQISDTDMMSTLLTVLFGGLDTVASTMGFMAEFLGRHPAHRQQLIDDPKLIPNAVNEMMRRFGPSSTARTLSRDYDYKGIHFKEGDKVYILPLLAGMDERRFTDGWNIDFERREGDHASFGSGPHRCPGQLLALLELRIFVEEWLKQIPDFRVSESEPPSYGTGMVNCVETLVLEWDG</sequence>
<name>A0A7W6BYS2_9SPHN</name>
<evidence type="ECO:0000256" key="2">
    <source>
        <dbReference type="RuleBase" id="RU000461"/>
    </source>
</evidence>
<dbReference type="CDD" id="cd11035">
    <property type="entry name" value="P450cam-like"/>
    <property type="match status" value="1"/>
</dbReference>